<dbReference type="Proteomes" id="UP001251870">
    <property type="component" value="Unassembled WGS sequence"/>
</dbReference>
<dbReference type="InterPro" id="IPR032716">
    <property type="entry name" value="ACC_epsilon"/>
</dbReference>
<dbReference type="RefSeq" id="WP_310548872.1">
    <property type="nucleotide sequence ID" value="NZ_JAVKGR010000012.1"/>
</dbReference>
<name>A0ABU2DTQ6_9MICC</name>
<dbReference type="EMBL" id="JAVKGR010000012">
    <property type="protein sequence ID" value="MDR8019887.1"/>
    <property type="molecule type" value="Genomic_DNA"/>
</dbReference>
<accession>A0ABU2DTQ6</accession>
<feature type="region of interest" description="Disordered" evidence="1">
    <location>
        <begin position="1"/>
        <end position="50"/>
    </location>
</feature>
<feature type="compositionally biased region" description="Basic and acidic residues" evidence="1">
    <location>
        <begin position="1"/>
        <end position="16"/>
    </location>
</feature>
<protein>
    <submittedName>
        <fullName evidence="2">Acyl-CoA carboxylase epsilon subunit</fullName>
    </submittedName>
</protein>
<comment type="caution">
    <text evidence="2">The sequence shown here is derived from an EMBL/GenBank/DDBJ whole genome shotgun (WGS) entry which is preliminary data.</text>
</comment>
<gene>
    <name evidence="2" type="ORF">RIL96_09970</name>
</gene>
<evidence type="ECO:0000313" key="2">
    <source>
        <dbReference type="EMBL" id="MDR8019887.1"/>
    </source>
</evidence>
<evidence type="ECO:0000313" key="3">
    <source>
        <dbReference type="Proteomes" id="UP001251870"/>
    </source>
</evidence>
<organism evidence="2 3">
    <name type="scientific">Nesterenkonia aerolata</name>
    <dbReference type="NCBI Taxonomy" id="3074079"/>
    <lineage>
        <taxon>Bacteria</taxon>
        <taxon>Bacillati</taxon>
        <taxon>Actinomycetota</taxon>
        <taxon>Actinomycetes</taxon>
        <taxon>Micrococcales</taxon>
        <taxon>Micrococcaceae</taxon>
        <taxon>Nesterenkonia</taxon>
    </lineage>
</organism>
<proteinExistence type="predicted"/>
<sequence>MTEQTDRAEPADHAEQTEQAASADTAQDLDPQEDQVLDDETSTTLPLRGTELSDDELAALLAVIGRLAGSEAVKDRGQGTAGPTNRARYRRRRLGLHERHGADAWQFAAGVR</sequence>
<reference evidence="2 3" key="1">
    <citation type="submission" date="2023-09" db="EMBL/GenBank/DDBJ databases">
        <title>Description of three actinobacteria isolated from air of manufacturing shop in a pharmaceutical factory.</title>
        <authorList>
            <person name="Zhang D.-F."/>
        </authorList>
    </citation>
    <scope>NUCLEOTIDE SEQUENCE [LARGE SCALE GENOMIC DNA]</scope>
    <source>
        <strain evidence="2 3">LY-0111</strain>
    </source>
</reference>
<dbReference type="Pfam" id="PF13822">
    <property type="entry name" value="ACC_epsilon"/>
    <property type="match status" value="1"/>
</dbReference>
<feature type="compositionally biased region" description="Acidic residues" evidence="1">
    <location>
        <begin position="30"/>
        <end position="41"/>
    </location>
</feature>
<keyword evidence="3" id="KW-1185">Reference proteome</keyword>
<evidence type="ECO:0000256" key="1">
    <source>
        <dbReference type="SAM" id="MobiDB-lite"/>
    </source>
</evidence>